<accession>A0A517LJM5</accession>
<keyword evidence="2" id="KW-1185">Reference proteome</keyword>
<dbReference type="OrthoDB" id="4587411at2759"/>
<name>A0A517LJM5_9PEZI</name>
<evidence type="ECO:0008006" key="3">
    <source>
        <dbReference type="Google" id="ProtNLM"/>
    </source>
</evidence>
<dbReference type="STRING" id="50376.A0A517LJM5"/>
<organism evidence="1 2">
    <name type="scientific">Venturia effusa</name>
    <dbReference type="NCBI Taxonomy" id="50376"/>
    <lineage>
        <taxon>Eukaryota</taxon>
        <taxon>Fungi</taxon>
        <taxon>Dikarya</taxon>
        <taxon>Ascomycota</taxon>
        <taxon>Pezizomycotina</taxon>
        <taxon>Dothideomycetes</taxon>
        <taxon>Pleosporomycetidae</taxon>
        <taxon>Venturiales</taxon>
        <taxon>Venturiaceae</taxon>
        <taxon>Venturia</taxon>
    </lineage>
</organism>
<evidence type="ECO:0000313" key="1">
    <source>
        <dbReference type="EMBL" id="QDS75766.1"/>
    </source>
</evidence>
<dbReference type="InterPro" id="IPR011333">
    <property type="entry name" value="SKP1/BTB/POZ_sf"/>
</dbReference>
<dbReference type="Gene3D" id="3.30.710.10">
    <property type="entry name" value="Potassium Channel Kv1.1, Chain A"/>
    <property type="match status" value="1"/>
</dbReference>
<proteinExistence type="predicted"/>
<dbReference type="Proteomes" id="UP000316270">
    <property type="component" value="Chromosome 13"/>
</dbReference>
<sequence>MDSETAPASITVDEDGDLILLVGSEAQTRILVSSKVLTISSKVFKAMLSKSFKEARELAESANNNETYELQLPDDDAAAMIVLCKVIHHRSCDVLAESVTMSLLQKFASHVHKYDCIEAARVQVVSDWIVKFADDPDQTLGLAVVSYLLDIAESFTKFTRLMLMNDQIEVVTVREAWDTAHQIPETVFEILKEKRQAAFEFISEKISQRLDGVMNRIPCLSREHGLDSPGRFFTQHDARLAQRFFMSMRVRISWPHRIQDRSLHGTLIELCKIRDEAKNTGKVYERCAACETSLGQHLTQIIDGAEAAIQGVCLDCLRHKGDPEKECRVQHEAKAKAIIEEREKYRLVFEAKKRGITLWV</sequence>
<dbReference type="AlphaFoldDB" id="A0A517LJM5"/>
<protein>
    <recommendedName>
        <fullName evidence="3">BTB domain-containing protein</fullName>
    </recommendedName>
</protein>
<dbReference type="EMBL" id="CP042197">
    <property type="protein sequence ID" value="QDS75766.1"/>
    <property type="molecule type" value="Genomic_DNA"/>
</dbReference>
<evidence type="ECO:0000313" key="2">
    <source>
        <dbReference type="Proteomes" id="UP000316270"/>
    </source>
</evidence>
<gene>
    <name evidence="1" type="ORF">FKW77_008710</name>
</gene>
<reference evidence="1 2" key="1">
    <citation type="submission" date="2019-07" db="EMBL/GenBank/DDBJ databases">
        <title>Finished genome of Venturia effusa.</title>
        <authorList>
            <person name="Young C.A."/>
            <person name="Cox M.P."/>
            <person name="Ganley A.R.D."/>
            <person name="David W.J."/>
        </authorList>
    </citation>
    <scope>NUCLEOTIDE SEQUENCE [LARGE SCALE GENOMIC DNA]</scope>
    <source>
        <strain evidence="2">albino</strain>
    </source>
</reference>